<reference evidence="3" key="1">
    <citation type="journal article" date="2019" name="Int. J. Syst. Evol. Microbiol.">
        <title>The Global Catalogue of Microorganisms (GCM) 10K type strain sequencing project: providing services to taxonomists for standard genome sequencing and annotation.</title>
        <authorList>
            <consortium name="The Broad Institute Genomics Platform"/>
            <consortium name="The Broad Institute Genome Sequencing Center for Infectious Disease"/>
            <person name="Wu L."/>
            <person name="Ma J."/>
        </authorList>
    </citation>
    <scope>NUCLEOTIDE SEQUENCE [LARGE SCALE GENOMIC DNA]</scope>
    <source>
        <strain evidence="3">JCM 16904</strain>
    </source>
</reference>
<name>A0ABP7E4V8_9ACTN</name>
<keyword evidence="1" id="KW-0812">Transmembrane</keyword>
<comment type="caution">
    <text evidence="2">The sequence shown here is derived from an EMBL/GenBank/DDBJ whole genome shotgun (WGS) entry which is preliminary data.</text>
</comment>
<accession>A0ABP7E4V8</accession>
<evidence type="ECO:0000313" key="2">
    <source>
        <dbReference type="EMBL" id="GAA3714353.1"/>
    </source>
</evidence>
<evidence type="ECO:0000313" key="3">
    <source>
        <dbReference type="Proteomes" id="UP001500902"/>
    </source>
</evidence>
<gene>
    <name evidence="2" type="ORF">GCM10022224_095000</name>
</gene>
<keyword evidence="1" id="KW-1133">Transmembrane helix</keyword>
<keyword evidence="3" id="KW-1185">Reference proteome</keyword>
<dbReference type="Proteomes" id="UP001500902">
    <property type="component" value="Unassembled WGS sequence"/>
</dbReference>
<dbReference type="EMBL" id="BAAAZP010000224">
    <property type="protein sequence ID" value="GAA3714353.1"/>
    <property type="molecule type" value="Genomic_DNA"/>
</dbReference>
<protein>
    <submittedName>
        <fullName evidence="2">Uncharacterized protein</fullName>
    </submittedName>
</protein>
<feature type="transmembrane region" description="Helical" evidence="1">
    <location>
        <begin position="27"/>
        <end position="47"/>
    </location>
</feature>
<proteinExistence type="predicted"/>
<evidence type="ECO:0000256" key="1">
    <source>
        <dbReference type="SAM" id="Phobius"/>
    </source>
</evidence>
<organism evidence="2 3">
    <name type="scientific">Nonomuraea antimicrobica</name>
    <dbReference type="NCBI Taxonomy" id="561173"/>
    <lineage>
        <taxon>Bacteria</taxon>
        <taxon>Bacillati</taxon>
        <taxon>Actinomycetota</taxon>
        <taxon>Actinomycetes</taxon>
        <taxon>Streptosporangiales</taxon>
        <taxon>Streptosporangiaceae</taxon>
        <taxon>Nonomuraea</taxon>
    </lineage>
</organism>
<keyword evidence="1" id="KW-0472">Membrane</keyword>
<dbReference type="RefSeq" id="WP_344895046.1">
    <property type="nucleotide sequence ID" value="NZ_BAAAZP010000224.1"/>
</dbReference>
<sequence>MTLLDHLFYDPDALLAFVLERLHRHGWRAAATAPAVVLIASLGRFLLVRLRHRAATHGAHCLEILAPPVAELAGAEALWGNLLGLLRPAWKQDWRPPSQQPPA</sequence>